<dbReference type="GO" id="GO:0005524">
    <property type="term" value="F:ATP binding"/>
    <property type="evidence" value="ECO:0007669"/>
    <property type="project" value="UniProtKB-KW"/>
</dbReference>
<dbReference type="PROSITE" id="PS50125">
    <property type="entry name" value="GUANYLATE_CYCLASE_2"/>
    <property type="match status" value="2"/>
</dbReference>
<comment type="similarity">
    <text evidence="14">Belongs to the adenylyl cyclase class-4/guanylyl cyclase family.</text>
</comment>
<dbReference type="GO" id="GO:0046872">
    <property type="term" value="F:metal ion binding"/>
    <property type="evidence" value="ECO:0007669"/>
    <property type="project" value="UniProtKB-KW"/>
</dbReference>
<keyword evidence="11" id="KW-0115">cAMP biosynthesis</keyword>
<evidence type="ECO:0000256" key="3">
    <source>
        <dbReference type="ARBA" id="ARBA00004141"/>
    </source>
</evidence>
<dbReference type="PROSITE" id="PS00452">
    <property type="entry name" value="GUANYLATE_CYCLASE_1"/>
    <property type="match status" value="1"/>
</dbReference>
<feature type="region of interest" description="Disordered" evidence="15">
    <location>
        <begin position="1387"/>
        <end position="1433"/>
    </location>
</feature>
<dbReference type="Gene3D" id="3.30.70.1230">
    <property type="entry name" value="Nucleotide cyclase"/>
    <property type="match status" value="2"/>
</dbReference>
<dbReference type="InterPro" id="IPR029787">
    <property type="entry name" value="Nucleotide_cyclase"/>
</dbReference>
<dbReference type="InterPro" id="IPR018297">
    <property type="entry name" value="A/G_cyclase_CS"/>
</dbReference>
<evidence type="ECO:0000256" key="1">
    <source>
        <dbReference type="ARBA" id="ARBA00001593"/>
    </source>
</evidence>
<feature type="transmembrane region" description="Helical" evidence="16">
    <location>
        <begin position="36"/>
        <end position="56"/>
    </location>
</feature>
<keyword evidence="10 16" id="KW-1133">Transmembrane helix</keyword>
<feature type="compositionally biased region" description="Acidic residues" evidence="15">
    <location>
        <begin position="536"/>
        <end position="546"/>
    </location>
</feature>
<comment type="subcellular location">
    <subcellularLocation>
        <location evidence="3">Membrane</location>
        <topology evidence="3">Multi-pass membrane protein</topology>
    </subcellularLocation>
</comment>
<dbReference type="EC" id="4.6.1.1" evidence="4"/>
<evidence type="ECO:0000256" key="12">
    <source>
        <dbReference type="ARBA" id="ARBA00023136"/>
    </source>
</evidence>
<dbReference type="Pfam" id="PF00211">
    <property type="entry name" value="Guanylate_cyc"/>
    <property type="match status" value="2"/>
</dbReference>
<feature type="compositionally biased region" description="Polar residues" evidence="15">
    <location>
        <begin position="1395"/>
        <end position="1408"/>
    </location>
</feature>
<evidence type="ECO:0000256" key="16">
    <source>
        <dbReference type="SAM" id="Phobius"/>
    </source>
</evidence>
<feature type="transmembrane region" description="Helical" evidence="16">
    <location>
        <begin position="637"/>
        <end position="658"/>
    </location>
</feature>
<comment type="catalytic activity">
    <reaction evidence="1">
        <text>ATP = 3',5'-cyclic AMP + diphosphate</text>
        <dbReference type="Rhea" id="RHEA:15389"/>
        <dbReference type="ChEBI" id="CHEBI:30616"/>
        <dbReference type="ChEBI" id="CHEBI:33019"/>
        <dbReference type="ChEBI" id="CHEBI:58165"/>
        <dbReference type="EC" id="4.6.1.1"/>
    </reaction>
</comment>
<dbReference type="GO" id="GO:0005886">
    <property type="term" value="C:plasma membrane"/>
    <property type="evidence" value="ECO:0007669"/>
    <property type="project" value="InterPro"/>
</dbReference>
<dbReference type="OrthoDB" id="60033at2759"/>
<evidence type="ECO:0000256" key="8">
    <source>
        <dbReference type="ARBA" id="ARBA00022840"/>
    </source>
</evidence>
<keyword evidence="5 16" id="KW-0812">Transmembrane</keyword>
<dbReference type="SMART" id="SM00044">
    <property type="entry name" value="CYCc"/>
    <property type="match status" value="2"/>
</dbReference>
<dbReference type="GO" id="GO:0035556">
    <property type="term" value="P:intracellular signal transduction"/>
    <property type="evidence" value="ECO:0007669"/>
    <property type="project" value="InterPro"/>
</dbReference>
<keyword evidence="13 14" id="KW-0456">Lyase</keyword>
<evidence type="ECO:0000256" key="2">
    <source>
        <dbReference type="ARBA" id="ARBA00001946"/>
    </source>
</evidence>
<evidence type="ECO:0000256" key="14">
    <source>
        <dbReference type="RuleBase" id="RU000405"/>
    </source>
</evidence>
<evidence type="ECO:0000256" key="5">
    <source>
        <dbReference type="ARBA" id="ARBA00022692"/>
    </source>
</evidence>
<keyword evidence="12 16" id="KW-0472">Membrane</keyword>
<evidence type="ECO:0000256" key="6">
    <source>
        <dbReference type="ARBA" id="ARBA00022723"/>
    </source>
</evidence>
<feature type="region of interest" description="Disordered" evidence="15">
    <location>
        <begin position="1304"/>
        <end position="1373"/>
    </location>
</feature>
<keyword evidence="8" id="KW-0067">ATP-binding</keyword>
<evidence type="ECO:0000256" key="7">
    <source>
        <dbReference type="ARBA" id="ARBA00022741"/>
    </source>
</evidence>
<feature type="transmembrane region" description="Helical" evidence="16">
    <location>
        <begin position="610"/>
        <end position="631"/>
    </location>
</feature>
<organism evidence="18">
    <name type="scientific">Schistocerca gregaria</name>
    <name type="common">Desert locust</name>
    <name type="synonym">Gryllus gregarius</name>
    <dbReference type="NCBI Taxonomy" id="7010"/>
    <lineage>
        <taxon>Eukaryota</taxon>
        <taxon>Metazoa</taxon>
        <taxon>Ecdysozoa</taxon>
        <taxon>Arthropoda</taxon>
        <taxon>Hexapoda</taxon>
        <taxon>Insecta</taxon>
        <taxon>Pterygota</taxon>
        <taxon>Neoptera</taxon>
        <taxon>Polyneoptera</taxon>
        <taxon>Orthoptera</taxon>
        <taxon>Caelifera</taxon>
        <taxon>Acrididea</taxon>
        <taxon>Acridomorpha</taxon>
        <taxon>Acridoidea</taxon>
        <taxon>Acrididae</taxon>
        <taxon>Cyrtacanthacridinae</taxon>
        <taxon>Schistocerca</taxon>
    </lineage>
</organism>
<feature type="compositionally biased region" description="Polar residues" evidence="15">
    <location>
        <begin position="1339"/>
        <end position="1358"/>
    </location>
</feature>
<feature type="transmembrane region" description="Helical" evidence="16">
    <location>
        <begin position="969"/>
        <end position="989"/>
    </location>
</feature>
<evidence type="ECO:0000256" key="9">
    <source>
        <dbReference type="ARBA" id="ARBA00022842"/>
    </source>
</evidence>
<feature type="region of interest" description="Disordered" evidence="15">
    <location>
        <begin position="492"/>
        <end position="557"/>
    </location>
</feature>
<reference evidence="18" key="1">
    <citation type="journal article" date="2021" name="J. Neurophysiol.">
        <title>Gene transcription changes in a locust model of noise-induced deafness.</title>
        <authorList>
            <person name="French A.S."/>
            <person name="Warren B."/>
        </authorList>
    </citation>
    <scope>NUCLEOTIDE SEQUENCE</scope>
</reference>
<evidence type="ECO:0000256" key="15">
    <source>
        <dbReference type="SAM" id="MobiDB-lite"/>
    </source>
</evidence>
<feature type="transmembrane region" description="Helical" evidence="16">
    <location>
        <begin position="943"/>
        <end position="962"/>
    </location>
</feature>
<dbReference type="PANTHER" id="PTHR45627:SF1">
    <property type="entry name" value="ADENYLATE CYCLASE TYPE 8"/>
    <property type="match status" value="1"/>
</dbReference>
<dbReference type="PANTHER" id="PTHR45627">
    <property type="entry name" value="ADENYLATE CYCLASE TYPE 1"/>
    <property type="match status" value="1"/>
</dbReference>
<dbReference type="Pfam" id="PF16214">
    <property type="entry name" value="AC_N"/>
    <property type="match status" value="1"/>
</dbReference>
<evidence type="ECO:0000256" key="11">
    <source>
        <dbReference type="ARBA" id="ARBA00022998"/>
    </source>
</evidence>
<dbReference type="InterPro" id="IPR009398">
    <property type="entry name" value="Adcy_conserved_dom"/>
</dbReference>
<keyword evidence="7" id="KW-0547">Nucleotide-binding</keyword>
<feature type="compositionally biased region" description="Polar residues" evidence="15">
    <location>
        <begin position="1306"/>
        <end position="1315"/>
    </location>
</feature>
<evidence type="ECO:0000313" key="18">
    <source>
        <dbReference type="EMBL" id="QVD39215.1"/>
    </source>
</evidence>
<feature type="transmembrane region" description="Helical" evidence="16">
    <location>
        <begin position="180"/>
        <end position="200"/>
    </location>
</feature>
<dbReference type="SUPFAM" id="SSF55073">
    <property type="entry name" value="Nucleotide cyclase"/>
    <property type="match status" value="2"/>
</dbReference>
<comment type="cofactor">
    <cofactor evidence="2">
        <name>Mg(2+)</name>
        <dbReference type="ChEBI" id="CHEBI:18420"/>
    </cofactor>
</comment>
<protein>
    <recommendedName>
        <fullName evidence="4">adenylate cyclase</fullName>
        <ecNumber evidence="4">4.6.1.1</ecNumber>
    </recommendedName>
</protein>
<evidence type="ECO:0000256" key="4">
    <source>
        <dbReference type="ARBA" id="ARBA00012201"/>
    </source>
</evidence>
<keyword evidence="9" id="KW-0460">Magnesium</keyword>
<evidence type="ECO:0000256" key="13">
    <source>
        <dbReference type="ARBA" id="ARBA00023239"/>
    </source>
</evidence>
<dbReference type="FunFam" id="3.30.70.1230:FF:000006">
    <property type="entry name" value="Adenylate cyclase"/>
    <property type="match status" value="1"/>
</dbReference>
<dbReference type="GO" id="GO:0006171">
    <property type="term" value="P:cAMP biosynthetic process"/>
    <property type="evidence" value="ECO:0007669"/>
    <property type="project" value="UniProtKB-KW"/>
</dbReference>
<sequence>MVYRGIYCPSLTNSFRESHLELAYQRYSHRQRQRSLIVVNLVDLLLKAVLGGGWAVHTGAGTVPQAQSIAWTACSASANVAVCALGWWRCFANNYLHWAAICTWLLLNAQGFVGDGIGFPYQEYLVWYVLFIVFVTYAMLPLPLRWCMILGCATAAIHIITSAFKYAAPSKQVVDLHSVLLQLCTNAMLYVAVNFAGMYTKYLTDRGQRKAFLETHRSMETRCRTQKENDRQEKLLLSVLPDFVAKEMIRDISKEEEKGSFVPNQFHKIYIHRYEDVSILFADIKGFTALASQCSAQELVRVLNDLFARFDKLATETHCLRIKLLGDCYYCVSGLPKARADHAHCCVEMGLHMIKAIQHVRQRTQVDLNMRIGIHSGSVLCGVLGLRKWQFDVWSYDVTLANHMESGGIPGRVHISKATLDCLNNAYEVEPGYGETRDNYLKEQGVETFLIKQVEPLRPRKRVYQGRYSRPRLWSEDEKAGTMVTVISNNNNNSSVITTAHNNQSSIDDETTTDWQPEIPFGNLDYSNGAMGDPFQNDDTDDDDDEAGHKSPPPDIHHLTMAEQVDEIIDHSIEIESNKRMRDANVNAWTLHFKDNSMEKKFCQLREDMFKSNMLCCFIIWIFVVICQAIILPSSVVLIMTLSVTTFLLTCALVLVMAEEFQQLPVVLQTMSSVLVHHRNRRTAFICGVVALMAVTASVSLVCCPTQETETEYLLGNESAPVAMVNKVVSSMAMEFATHEYTSSSTGRPAVNESRNSTHTADSNARIKMLNTVTTHKPLARRRRQLQNFTQNNTTDQLSPRENFSHVIKGKNRSSDLSVNMNYVHKKNKTNVELSRVAGNASVRTFSNTDDSMHKEMFSNSQDWGDKSVVQQLNKIRTQDNTSTSSNGFSFLKNLSLSLSERYRRLAEDLISSDTVKTFHNMTVNKLLPHDNSEAEKCIHPEYIVFTWVLCLMALATSLKLYYLVKTALAFTMVTVFYVLILVAYPEVFFIEPEEESTLPLYTQMLVLLTVFLIMVIYHARLVEVTSRLDFLWKQQAERELADMMETRQNNTQLLKNILPDHVAKHFLSEDRRTEELYSQSRDKVGVMFASIPNFTEFYSEDINKGMECIRLLNEIIADFDELLDEPRFKSIEKVKTVASTYMAASGLNPTHKPDEDELEHLCALVDFALAMKQRLDDVNKHSFNNFHLRVGISCGPLVGGVIGARKPVFDIWGNTVNEASRMDSTGTMGQIQAPKETAMILEARGYQVQLRGTIAVKGKGDMETYYVLGRRTSRSATFTRQPSQYNSLAAVVYGMVQARRRQTIRKGNTSSSTAVGRARSQQQKKDGNNIAGGGIVNRFNNYSSVRLSGRPTSNSAHRSMGRGSVRQLSVDPNAMRNNSGILWSLQQHQQHSSAPQTPLVSEHNPAQQKPAFPCVEPKLVTNGTKDPPTIPR</sequence>
<proteinExistence type="evidence at transcript level"/>
<dbReference type="CDD" id="cd07302">
    <property type="entry name" value="CHD"/>
    <property type="match status" value="2"/>
</dbReference>
<keyword evidence="6" id="KW-0479">Metal-binding</keyword>
<dbReference type="EMBL" id="MW962449">
    <property type="protein sequence ID" value="QVD39215.1"/>
    <property type="molecule type" value="mRNA"/>
</dbReference>
<dbReference type="GO" id="GO:0007189">
    <property type="term" value="P:adenylate cyclase-activating G protein-coupled receptor signaling pathway"/>
    <property type="evidence" value="ECO:0007669"/>
    <property type="project" value="TreeGrafter"/>
</dbReference>
<dbReference type="FunFam" id="3.30.70.1230:FF:000011">
    <property type="entry name" value="Adenylate cyclase"/>
    <property type="match status" value="1"/>
</dbReference>
<dbReference type="InterPro" id="IPR001054">
    <property type="entry name" value="A/G_cyclase"/>
</dbReference>
<accession>A0A8E5NI57</accession>
<name>A0A8E5NI57_SCHGR</name>
<feature type="domain" description="Guanylate cyclase" evidence="17">
    <location>
        <begin position="278"/>
        <end position="405"/>
    </location>
</feature>
<feature type="transmembrane region" description="Helical" evidence="16">
    <location>
        <begin position="149"/>
        <end position="168"/>
    </location>
</feature>
<dbReference type="Pfam" id="PF06327">
    <property type="entry name" value="Adcy_cons_dom"/>
    <property type="match status" value="1"/>
</dbReference>
<feature type="transmembrane region" description="Helical" evidence="16">
    <location>
        <begin position="95"/>
        <end position="113"/>
    </location>
</feature>
<feature type="transmembrane region" description="Helical" evidence="16">
    <location>
        <begin position="68"/>
        <end position="88"/>
    </location>
</feature>
<feature type="domain" description="Guanylate cyclase" evidence="17">
    <location>
        <begin position="1086"/>
        <end position="1224"/>
    </location>
</feature>
<evidence type="ECO:0000256" key="10">
    <source>
        <dbReference type="ARBA" id="ARBA00022989"/>
    </source>
</evidence>
<dbReference type="GO" id="GO:0004016">
    <property type="term" value="F:adenylate cyclase activity"/>
    <property type="evidence" value="ECO:0007669"/>
    <property type="project" value="UniProtKB-EC"/>
</dbReference>
<feature type="transmembrane region" description="Helical" evidence="16">
    <location>
        <begin position="125"/>
        <end position="142"/>
    </location>
</feature>
<dbReference type="InterPro" id="IPR032628">
    <property type="entry name" value="AC_N"/>
</dbReference>
<feature type="region of interest" description="Disordered" evidence="15">
    <location>
        <begin position="743"/>
        <end position="762"/>
    </location>
</feature>
<evidence type="ECO:0000259" key="17">
    <source>
        <dbReference type="PROSITE" id="PS50125"/>
    </source>
</evidence>
<feature type="transmembrane region" description="Helical" evidence="16">
    <location>
        <begin position="1001"/>
        <end position="1020"/>
    </location>
</feature>